<dbReference type="InterPro" id="IPR050834">
    <property type="entry name" value="Glycosyltransf_2"/>
</dbReference>
<keyword evidence="3" id="KW-1185">Reference proteome</keyword>
<dbReference type="SUPFAM" id="SSF53448">
    <property type="entry name" value="Nucleotide-diphospho-sugar transferases"/>
    <property type="match status" value="1"/>
</dbReference>
<organism evidence="2 3">
    <name type="scientific">Maricaulis maris (strain MCS10)</name>
    <name type="common">Caulobacter maris</name>
    <dbReference type="NCBI Taxonomy" id="394221"/>
    <lineage>
        <taxon>Bacteria</taxon>
        <taxon>Pseudomonadati</taxon>
        <taxon>Pseudomonadota</taxon>
        <taxon>Alphaproteobacteria</taxon>
        <taxon>Maricaulales</taxon>
        <taxon>Maricaulaceae</taxon>
        <taxon>Maricaulis</taxon>
    </lineage>
</organism>
<dbReference type="STRING" id="394221.Mmar10_1685"/>
<dbReference type="AlphaFoldDB" id="Q0AP10"/>
<accession>Q0AP10</accession>
<proteinExistence type="predicted"/>
<dbReference type="HOGENOM" id="CLU_077345_0_0_5"/>
<sequence length="315" mass="34822">MNAISEIPIREHANAATKARLNAPLLSILVPFYRDDPGALLDALAPLVRPHDDIELILYDDGEPDPALNRQVSAHIDHLDIAIRLLSSARNRGRAAGRNLLAQQAHGAWLLYLDADMTPRDSGFLNRYREVINADACDAVFGGYETDWPEDHELQLHAALSHASDQNDAATRNGIGATAFCSSNLLVRSSVMKACPYDNGYTGWGWEDVDWAVSAARDFTLRHIDNPARHGGLQTSGVLLDKFRAGAANFKRLLDRHPELVDLPGARAARWLKTVPGQHRLRGLWSRMAASQVLPVRARTLALKLWRASWASEVI</sequence>
<dbReference type="eggNOG" id="COG1216">
    <property type="taxonomic scope" value="Bacteria"/>
</dbReference>
<dbReference type="CAZy" id="GT2">
    <property type="family name" value="Glycosyltransferase Family 2"/>
</dbReference>
<dbReference type="InterPro" id="IPR001173">
    <property type="entry name" value="Glyco_trans_2-like"/>
</dbReference>
<dbReference type="PANTHER" id="PTHR43685:SF2">
    <property type="entry name" value="GLYCOSYLTRANSFERASE 2-LIKE DOMAIN-CONTAINING PROTEIN"/>
    <property type="match status" value="1"/>
</dbReference>
<dbReference type="PANTHER" id="PTHR43685">
    <property type="entry name" value="GLYCOSYLTRANSFERASE"/>
    <property type="match status" value="1"/>
</dbReference>
<dbReference type="Gene3D" id="3.90.550.10">
    <property type="entry name" value="Spore Coat Polysaccharide Biosynthesis Protein SpsA, Chain A"/>
    <property type="match status" value="1"/>
</dbReference>
<dbReference type="GO" id="GO:0016740">
    <property type="term" value="F:transferase activity"/>
    <property type="evidence" value="ECO:0007669"/>
    <property type="project" value="UniProtKB-KW"/>
</dbReference>
<dbReference type="CDD" id="cd00761">
    <property type="entry name" value="Glyco_tranf_GTA_type"/>
    <property type="match status" value="1"/>
</dbReference>
<keyword evidence="2" id="KW-0808">Transferase</keyword>
<name>Q0AP10_MARMM</name>
<evidence type="ECO:0000313" key="3">
    <source>
        <dbReference type="Proteomes" id="UP000001964"/>
    </source>
</evidence>
<evidence type="ECO:0000259" key="1">
    <source>
        <dbReference type="Pfam" id="PF00535"/>
    </source>
</evidence>
<evidence type="ECO:0000313" key="2">
    <source>
        <dbReference type="EMBL" id="ABI65977.1"/>
    </source>
</evidence>
<dbReference type="KEGG" id="mmr:Mmar10_1685"/>
<protein>
    <submittedName>
        <fullName evidence="2">Glycosyl transferase, family 2</fullName>
    </submittedName>
</protein>
<dbReference type="Pfam" id="PF00535">
    <property type="entry name" value="Glycos_transf_2"/>
    <property type="match status" value="1"/>
</dbReference>
<dbReference type="InterPro" id="IPR029044">
    <property type="entry name" value="Nucleotide-diphossugar_trans"/>
</dbReference>
<feature type="domain" description="Glycosyltransferase 2-like" evidence="1">
    <location>
        <begin position="27"/>
        <end position="156"/>
    </location>
</feature>
<gene>
    <name evidence="2" type="ordered locus">Mmar10_1685</name>
</gene>
<reference evidence="2 3" key="1">
    <citation type="submission" date="2006-08" db="EMBL/GenBank/DDBJ databases">
        <title>Complete sequence of Maricaulis maris MCS10.</title>
        <authorList>
            <consortium name="US DOE Joint Genome Institute"/>
            <person name="Copeland A."/>
            <person name="Lucas S."/>
            <person name="Lapidus A."/>
            <person name="Barry K."/>
            <person name="Detter J.C."/>
            <person name="Glavina del Rio T."/>
            <person name="Hammon N."/>
            <person name="Israni S."/>
            <person name="Dalin E."/>
            <person name="Tice H."/>
            <person name="Pitluck S."/>
            <person name="Saunders E."/>
            <person name="Brettin T."/>
            <person name="Bruce D."/>
            <person name="Han C."/>
            <person name="Tapia R."/>
            <person name="Gilna P."/>
            <person name="Schmutz J."/>
            <person name="Larimer F."/>
            <person name="Land M."/>
            <person name="Hauser L."/>
            <person name="Kyrpides N."/>
            <person name="Mikhailova N."/>
            <person name="Viollier P."/>
            <person name="Stephens C."/>
            <person name="Richardson P."/>
        </authorList>
    </citation>
    <scope>NUCLEOTIDE SEQUENCE [LARGE SCALE GENOMIC DNA]</scope>
    <source>
        <strain evidence="2 3">MCS10</strain>
    </source>
</reference>
<dbReference type="Proteomes" id="UP000001964">
    <property type="component" value="Chromosome"/>
</dbReference>
<dbReference type="EMBL" id="CP000449">
    <property type="protein sequence ID" value="ABI65977.1"/>
    <property type="molecule type" value="Genomic_DNA"/>
</dbReference>